<dbReference type="EMBL" id="CP043329">
    <property type="protein sequence ID" value="QEK51167.1"/>
    <property type="molecule type" value="Genomic_DNA"/>
</dbReference>
<accession>A0A5C0VGK2</accession>
<feature type="domain" description="Helicase C-terminal" evidence="9">
    <location>
        <begin position="234"/>
        <end position="373"/>
    </location>
</feature>
<dbReference type="RefSeq" id="WP_149074211.1">
    <property type="nucleotide sequence ID" value="NZ_CP043329.1"/>
</dbReference>
<evidence type="ECO:0000256" key="6">
    <source>
        <dbReference type="PROSITE-ProRule" id="PRU00552"/>
    </source>
</evidence>
<dbReference type="InterPro" id="IPR027417">
    <property type="entry name" value="P-loop_NTPase"/>
</dbReference>
<dbReference type="PROSITE" id="PS51192">
    <property type="entry name" value="HELICASE_ATP_BIND_1"/>
    <property type="match status" value="1"/>
</dbReference>
<dbReference type="PROSITE" id="PS51194">
    <property type="entry name" value="HELICASE_CTER"/>
    <property type="match status" value="1"/>
</dbReference>
<gene>
    <name evidence="11" type="ORF">FYC62_05375</name>
</gene>
<dbReference type="GO" id="GO:0016787">
    <property type="term" value="F:hydrolase activity"/>
    <property type="evidence" value="ECO:0007669"/>
    <property type="project" value="UniProtKB-KW"/>
</dbReference>
<keyword evidence="3 7" id="KW-0378">Hydrolase</keyword>
<dbReference type="PANTHER" id="PTHR47963">
    <property type="entry name" value="DEAD-BOX ATP-DEPENDENT RNA HELICASE 47, MITOCHONDRIAL"/>
    <property type="match status" value="1"/>
</dbReference>
<evidence type="ECO:0000256" key="3">
    <source>
        <dbReference type="ARBA" id="ARBA00022801"/>
    </source>
</evidence>
<evidence type="ECO:0000259" key="9">
    <source>
        <dbReference type="PROSITE" id="PS51194"/>
    </source>
</evidence>
<dbReference type="Gene3D" id="3.40.50.300">
    <property type="entry name" value="P-loop containing nucleotide triphosphate hydrolases"/>
    <property type="match status" value="2"/>
</dbReference>
<evidence type="ECO:0000259" key="8">
    <source>
        <dbReference type="PROSITE" id="PS51192"/>
    </source>
</evidence>
<dbReference type="EC" id="3.6.4.13" evidence="1"/>
<keyword evidence="12" id="KW-1185">Reference proteome</keyword>
<evidence type="ECO:0000256" key="7">
    <source>
        <dbReference type="RuleBase" id="RU000492"/>
    </source>
</evidence>
<dbReference type="AlphaFoldDB" id="A0A5C0VGK2"/>
<evidence type="ECO:0000256" key="1">
    <source>
        <dbReference type="ARBA" id="ARBA00012552"/>
    </source>
</evidence>
<dbReference type="CDD" id="cd18787">
    <property type="entry name" value="SF2_C_DEAD"/>
    <property type="match status" value="1"/>
</dbReference>
<proteinExistence type="inferred from homology"/>
<evidence type="ECO:0000256" key="2">
    <source>
        <dbReference type="ARBA" id="ARBA00022741"/>
    </source>
</evidence>
<dbReference type="InterPro" id="IPR050547">
    <property type="entry name" value="DEAD_box_RNA_helicases"/>
</dbReference>
<reference evidence="11 12" key="1">
    <citation type="submission" date="2019-08" db="EMBL/GenBank/DDBJ databases">
        <title>Pedobacter sp. nov., isolated from Han river, South Korea.</title>
        <authorList>
            <person name="Lee D.-H."/>
            <person name="Kim Y.-S."/>
            <person name="Hwang E.-M."/>
            <person name="Le Tran T.C."/>
            <person name="Cha C.-J."/>
        </authorList>
    </citation>
    <scope>NUCLEOTIDE SEQUENCE [LARGE SCALE GENOMIC DNA]</scope>
    <source>
        <strain evidence="11 12">CJ43</strain>
    </source>
</reference>
<keyword evidence="2 7" id="KW-0547">Nucleotide-binding</keyword>
<name>A0A5C0VGK2_9SPHI</name>
<evidence type="ECO:0000256" key="5">
    <source>
        <dbReference type="ARBA" id="ARBA00022840"/>
    </source>
</evidence>
<dbReference type="InterPro" id="IPR044742">
    <property type="entry name" value="DEAD/DEAH_RhlB"/>
</dbReference>
<keyword evidence="4 7" id="KW-0347">Helicase</keyword>
<dbReference type="InterPro" id="IPR000629">
    <property type="entry name" value="RNA-helicase_DEAD-box_CS"/>
</dbReference>
<feature type="short sequence motif" description="Q motif" evidence="6">
    <location>
        <begin position="2"/>
        <end position="30"/>
    </location>
</feature>
<feature type="domain" description="Helicase ATP-binding" evidence="8">
    <location>
        <begin position="34"/>
        <end position="207"/>
    </location>
</feature>
<dbReference type="InterPro" id="IPR014001">
    <property type="entry name" value="Helicase_ATP-bd"/>
</dbReference>
<dbReference type="SUPFAM" id="SSF52540">
    <property type="entry name" value="P-loop containing nucleoside triphosphate hydrolases"/>
    <property type="match status" value="1"/>
</dbReference>
<dbReference type="SMART" id="SM00487">
    <property type="entry name" value="DEXDc"/>
    <property type="match status" value="1"/>
</dbReference>
<keyword evidence="5 7" id="KW-0067">ATP-binding</keyword>
<dbReference type="PROSITE" id="PS51195">
    <property type="entry name" value="Q_MOTIF"/>
    <property type="match status" value="1"/>
</dbReference>
<dbReference type="SMART" id="SM00490">
    <property type="entry name" value="HELICc"/>
    <property type="match status" value="1"/>
</dbReference>
<evidence type="ECO:0000259" key="10">
    <source>
        <dbReference type="PROSITE" id="PS51195"/>
    </source>
</evidence>
<evidence type="ECO:0000313" key="11">
    <source>
        <dbReference type="EMBL" id="QEK51167.1"/>
    </source>
</evidence>
<feature type="domain" description="DEAD-box RNA helicase Q" evidence="10">
    <location>
        <begin position="2"/>
        <end position="30"/>
    </location>
</feature>
<dbReference type="InterPro" id="IPR001650">
    <property type="entry name" value="Helicase_C-like"/>
</dbReference>
<dbReference type="CDD" id="cd00268">
    <property type="entry name" value="DEADc"/>
    <property type="match status" value="1"/>
</dbReference>
<dbReference type="PANTHER" id="PTHR47963:SF8">
    <property type="entry name" value="ATP-DEPENDENT RNA HELICASE DEAD"/>
    <property type="match status" value="1"/>
</dbReference>
<dbReference type="PROSITE" id="PS00039">
    <property type="entry name" value="DEAD_ATP_HELICASE"/>
    <property type="match status" value="1"/>
</dbReference>
<dbReference type="InterPro" id="IPR011545">
    <property type="entry name" value="DEAD/DEAH_box_helicase_dom"/>
</dbReference>
<dbReference type="Pfam" id="PF00270">
    <property type="entry name" value="DEAD"/>
    <property type="match status" value="1"/>
</dbReference>
<dbReference type="Proteomes" id="UP000323653">
    <property type="component" value="Chromosome"/>
</dbReference>
<comment type="similarity">
    <text evidence="7">Belongs to the DEAD box helicase family.</text>
</comment>
<dbReference type="GO" id="GO:0003724">
    <property type="term" value="F:RNA helicase activity"/>
    <property type="evidence" value="ECO:0007669"/>
    <property type="project" value="UniProtKB-EC"/>
</dbReference>
<dbReference type="InterPro" id="IPR014014">
    <property type="entry name" value="RNA_helicase_DEAD_Q_motif"/>
</dbReference>
<organism evidence="11 12">
    <name type="scientific">Pedobacter aquae</name>
    <dbReference type="NCBI Taxonomy" id="2605747"/>
    <lineage>
        <taxon>Bacteria</taxon>
        <taxon>Pseudomonadati</taxon>
        <taxon>Bacteroidota</taxon>
        <taxon>Sphingobacteriia</taxon>
        <taxon>Sphingobacteriales</taxon>
        <taxon>Sphingobacteriaceae</taxon>
        <taxon>Pedobacter</taxon>
    </lineage>
</organism>
<dbReference type="GO" id="GO:0003723">
    <property type="term" value="F:RNA binding"/>
    <property type="evidence" value="ECO:0007669"/>
    <property type="project" value="TreeGrafter"/>
</dbReference>
<sequence length="373" mass="41968">MSNFKDLGIHQELIQALDELHINTPTVIQTQAIPVLLKDKTDFIGQAQTGTGKTAAFGLPLLQLVNPEQKSIQAIIICPTRELGQQIAKQLFKFTKYVSKKIFVEAVYGGEKIDIQIGRLKRPTQILVATPGRLIDLLERKAVDLKEVKTIILDEADEMLSMGFKPDIDKILSHTAQIDRNIWLFSATIPSAIKQIISDYMADDAYKIEVDHKDVMNTAIKHQYVICDIKDKPNLLQSFIKNNDDKRGIVFCKTKAGAQTLAKQLLAKNLKVESIHGDLGQRDREKVMRAFKSERLQVLIATDISARGIDVSNLSYVIHYQLPEQLEYFTHRSGRTARAGNKGLSLAFVAPSELEKITALEKELNIYFEKISI</sequence>
<dbReference type="KEGG" id="pej:FYC62_05375"/>
<dbReference type="GO" id="GO:0005524">
    <property type="term" value="F:ATP binding"/>
    <property type="evidence" value="ECO:0007669"/>
    <property type="project" value="UniProtKB-KW"/>
</dbReference>
<evidence type="ECO:0000256" key="4">
    <source>
        <dbReference type="ARBA" id="ARBA00022806"/>
    </source>
</evidence>
<dbReference type="Pfam" id="PF00271">
    <property type="entry name" value="Helicase_C"/>
    <property type="match status" value="1"/>
</dbReference>
<protein>
    <recommendedName>
        <fullName evidence="1">RNA helicase</fullName>
        <ecNumber evidence="1">3.6.4.13</ecNumber>
    </recommendedName>
</protein>
<evidence type="ECO:0000313" key="12">
    <source>
        <dbReference type="Proteomes" id="UP000323653"/>
    </source>
</evidence>